<sequence>MRRPHAPATVPDFHTRRGCGVDVATVVDVTAGGSAASPNILPERKVKILRKQAIEQKGPKKKYKNRTTTKIIMAPKGRGGRIVRKTRIDQPQLPSCMSREQNIDIDSSQPSGHVLGQQSNTHDEPHFTQLNVESASQSSTQILSQPSPQLDGANSSNASALGAKDNELPSVGQSSVHTETRRNRKLEEIYRSYGNSCITKDLLSRMPSPAPRWQDYCPNMKDELFKGFLKKHEFASNYDKAMARTVWNKTMHDRYPDILKRARDRAFKEANSTSIADIKGHGPKAMKVDVLNGLLDSKWQNKSVAGQKNRAVMPAYKLHTTGSISFGEHKRRKEAKLKRRVSFLEVYDDVHKKKSGEYVSEVSKEIINLYGKAISQKYGEDFIDQPEVDPDVWTEVAGTNKKGRVHRLGRSLDIGIHDHRDVPLPEDTGVSTVKSVSQTDITEAIKEALPSAINAVLPSVVNEAIQSNLLSVLSKIPGFPQEKNH</sequence>
<accession>A0A445DGF6</accession>
<organism evidence="2 3">
    <name type="scientific">Arachis hypogaea</name>
    <name type="common">Peanut</name>
    <dbReference type="NCBI Taxonomy" id="3818"/>
    <lineage>
        <taxon>Eukaryota</taxon>
        <taxon>Viridiplantae</taxon>
        <taxon>Streptophyta</taxon>
        <taxon>Embryophyta</taxon>
        <taxon>Tracheophyta</taxon>
        <taxon>Spermatophyta</taxon>
        <taxon>Magnoliopsida</taxon>
        <taxon>eudicotyledons</taxon>
        <taxon>Gunneridae</taxon>
        <taxon>Pentapetalae</taxon>
        <taxon>rosids</taxon>
        <taxon>fabids</taxon>
        <taxon>Fabales</taxon>
        <taxon>Fabaceae</taxon>
        <taxon>Papilionoideae</taxon>
        <taxon>50 kb inversion clade</taxon>
        <taxon>dalbergioids sensu lato</taxon>
        <taxon>Dalbergieae</taxon>
        <taxon>Pterocarpus clade</taxon>
        <taxon>Arachis</taxon>
    </lineage>
</organism>
<dbReference type="Pfam" id="PF03004">
    <property type="entry name" value="Transposase_24"/>
    <property type="match status" value="1"/>
</dbReference>
<dbReference type="InterPro" id="IPR004252">
    <property type="entry name" value="Probable_transposase_24"/>
</dbReference>
<comment type="caution">
    <text evidence="2">The sequence shown here is derived from an EMBL/GenBank/DDBJ whole genome shotgun (WGS) entry which is preliminary data.</text>
</comment>
<name>A0A445DGF6_ARAHY</name>
<dbReference type="EMBL" id="SDMP01000004">
    <property type="protein sequence ID" value="RYR62243.1"/>
    <property type="molecule type" value="Genomic_DNA"/>
</dbReference>
<keyword evidence="3" id="KW-1185">Reference proteome</keyword>
<proteinExistence type="predicted"/>
<protein>
    <submittedName>
        <fullName evidence="2">Uncharacterized protein</fullName>
    </submittedName>
</protein>
<evidence type="ECO:0000313" key="2">
    <source>
        <dbReference type="EMBL" id="RYR62243.1"/>
    </source>
</evidence>
<reference evidence="2 3" key="1">
    <citation type="submission" date="2019-01" db="EMBL/GenBank/DDBJ databases">
        <title>Sequencing of cultivated peanut Arachis hypogaea provides insights into genome evolution and oil improvement.</title>
        <authorList>
            <person name="Chen X."/>
        </authorList>
    </citation>
    <scope>NUCLEOTIDE SEQUENCE [LARGE SCALE GENOMIC DNA]</scope>
    <source>
        <strain evidence="3">cv. Fuhuasheng</strain>
        <tissue evidence="2">Leaves</tissue>
    </source>
</reference>
<dbReference type="Proteomes" id="UP000289738">
    <property type="component" value="Chromosome A04"/>
</dbReference>
<evidence type="ECO:0000256" key="1">
    <source>
        <dbReference type="SAM" id="MobiDB-lite"/>
    </source>
</evidence>
<evidence type="ECO:0000313" key="3">
    <source>
        <dbReference type="Proteomes" id="UP000289738"/>
    </source>
</evidence>
<gene>
    <name evidence="2" type="ORF">Ahy_A04g019670</name>
</gene>
<feature type="region of interest" description="Disordered" evidence="1">
    <location>
        <begin position="103"/>
        <end position="183"/>
    </location>
</feature>
<feature type="compositionally biased region" description="Polar residues" evidence="1">
    <location>
        <begin position="128"/>
        <end position="148"/>
    </location>
</feature>
<dbReference type="AlphaFoldDB" id="A0A445DGF6"/>
<feature type="compositionally biased region" description="Polar residues" evidence="1">
    <location>
        <begin position="103"/>
        <end position="120"/>
    </location>
</feature>